<keyword evidence="2" id="KW-1185">Reference proteome</keyword>
<proteinExistence type="predicted"/>
<dbReference type="EMBL" id="MH588544">
    <property type="protein sequence ID" value="AXQ68386.1"/>
    <property type="molecule type" value="Genomic_DNA"/>
</dbReference>
<gene>
    <name evidence="1" type="ORF">CcrBL10_gp182c</name>
</gene>
<sequence length="298" mass="33529">MVRQPHAYARQPAEILQTLLRLAHDTASVAEFDKVLSEYRGGAIWPDEYDIVRECQDLFHGRDETGKYKRFSPEDVSLDSILAVLAKFDPDHEHYRWPFPQNAKAVYVGSSERFTVGKTYILVECYVSDSWNGENCYVRVIDDKGEESGPGYEQFMLADEYHAIHAARATPSGTLTQLGTDCWTTFPVDDANPHFSDATVERLVEAGAFKDIDDGARRVVRIQDLHWKVKKAKVKRTPAVILADALKRAIEAAENTAYQGASNWVDADDMRDAILDGHFNLEAIAQAVIDDLGLEKHL</sequence>
<dbReference type="Proteomes" id="UP000258997">
    <property type="component" value="Segment"/>
</dbReference>
<name>A0A385E9I4_9CAUD</name>
<accession>A0A385E9I4</accession>
<reference evidence="1 2" key="1">
    <citation type="submission" date="2018-07" db="EMBL/GenBank/DDBJ databases">
        <title>Giant CbK-like Caulobacter bacteriophages have genetically divergent genomes.</title>
        <authorList>
            <person name="Wilson K.M."/>
            <person name="Ely B."/>
        </authorList>
    </citation>
    <scope>NUCLEOTIDE SEQUENCE [LARGE SCALE GENOMIC DNA]</scope>
</reference>
<organism evidence="1 2">
    <name type="scientific">Caulobacter phage CcrBL10</name>
    <dbReference type="NCBI Taxonomy" id="2283269"/>
    <lineage>
        <taxon>Viruses</taxon>
        <taxon>Duplodnaviria</taxon>
        <taxon>Heunggongvirae</taxon>
        <taxon>Uroviricota</taxon>
        <taxon>Caudoviricetes</taxon>
        <taxon>Jeanschmidtviridae</taxon>
        <taxon>Poindextervirus</taxon>
        <taxon>Poindextervirus BL10</taxon>
    </lineage>
</organism>
<evidence type="ECO:0000313" key="2">
    <source>
        <dbReference type="Proteomes" id="UP000258997"/>
    </source>
</evidence>
<evidence type="ECO:0000313" key="1">
    <source>
        <dbReference type="EMBL" id="AXQ68386.1"/>
    </source>
</evidence>
<protein>
    <submittedName>
        <fullName evidence="1">Uncharacterized protein</fullName>
    </submittedName>
</protein>